<evidence type="ECO:0000256" key="11">
    <source>
        <dbReference type="ARBA" id="ARBA00023014"/>
    </source>
</evidence>
<dbReference type="GO" id="GO:0035485">
    <property type="term" value="F:adenine/guanine mispair binding"/>
    <property type="evidence" value="ECO:0007669"/>
    <property type="project" value="TreeGrafter"/>
</dbReference>
<accession>A0A7V1LNT8</accession>
<comment type="cofactor">
    <cofactor evidence="14">
        <name>[4Fe-4S] cluster</name>
        <dbReference type="ChEBI" id="CHEBI:49883"/>
    </cofactor>
    <text evidence="14">Binds 1 [4Fe-4S] cluster.</text>
</comment>
<dbReference type="EC" id="3.2.2.31" evidence="4 14"/>
<dbReference type="InterPro" id="IPR005760">
    <property type="entry name" value="A/G_AdeGlyc_MutY"/>
</dbReference>
<sequence length="363" mass="41871">MSAHPMLSPSQTTRFRRKLLEWFRANKRDLPWRKQKDWYPVYLAEIILQQTTVEQGLPYYRAFIRHFPHVSALAAADLQEVLKLWQGLGYYARARNMHKAAGILTDRYGGCFPPDYKQALALPGIGPYTAAAILSQAFNRVHAVVDGNVSRVITRLLALEDDIRRADTQKRIQHVAGLLISRKYPGDFNEAMMELGALVCTPRAPLCASCPVSRYCRARDLGKAAQIPYKSPAAPKRRQYHLVMIRERENRILLRQGNDHGLLAGMWGFPVRVVSGKELEQPGKIEQMAPDGLHTKKISPPMRHVYSHIDLKYRVVWLEERPENRDDDKKNLWLARHELEHYPIHKAHLKALHWLDQQMKEAD</sequence>
<dbReference type="SMART" id="SM00478">
    <property type="entry name" value="ENDO3c"/>
    <property type="match status" value="1"/>
</dbReference>
<dbReference type="Pfam" id="PF00730">
    <property type="entry name" value="HhH-GPD"/>
    <property type="match status" value="1"/>
</dbReference>
<dbReference type="InterPro" id="IPR011257">
    <property type="entry name" value="DNA_glycosylase"/>
</dbReference>
<evidence type="ECO:0000313" key="16">
    <source>
        <dbReference type="EMBL" id="HED11320.1"/>
    </source>
</evidence>
<gene>
    <name evidence="16" type="primary">mutY</name>
    <name evidence="16" type="ORF">ENJ10_11580</name>
</gene>
<dbReference type="SMART" id="SM00525">
    <property type="entry name" value="FES"/>
    <property type="match status" value="1"/>
</dbReference>
<dbReference type="InterPro" id="IPR044298">
    <property type="entry name" value="MIG/MutY"/>
</dbReference>
<dbReference type="PANTHER" id="PTHR42944">
    <property type="entry name" value="ADENINE DNA GLYCOSYLASE"/>
    <property type="match status" value="1"/>
</dbReference>
<dbReference type="NCBIfam" id="TIGR01084">
    <property type="entry name" value="mutY"/>
    <property type="match status" value="1"/>
</dbReference>
<dbReference type="InterPro" id="IPR003265">
    <property type="entry name" value="HhH-GPD_domain"/>
</dbReference>
<dbReference type="InterPro" id="IPR015797">
    <property type="entry name" value="NUDIX_hydrolase-like_dom_sf"/>
</dbReference>
<dbReference type="AlphaFoldDB" id="A0A7V1LNT8"/>
<keyword evidence="7" id="KW-0479">Metal-binding</keyword>
<keyword evidence="6" id="KW-0004">4Fe-4S</keyword>
<dbReference type="GO" id="GO:0006298">
    <property type="term" value="P:mismatch repair"/>
    <property type="evidence" value="ECO:0007669"/>
    <property type="project" value="TreeGrafter"/>
</dbReference>
<dbReference type="Gene3D" id="1.10.340.30">
    <property type="entry name" value="Hypothetical protein, domain 2"/>
    <property type="match status" value="1"/>
</dbReference>
<comment type="caution">
    <text evidence="16">The sequence shown here is derived from an EMBL/GenBank/DDBJ whole genome shotgun (WGS) entry which is preliminary data.</text>
</comment>
<evidence type="ECO:0000259" key="15">
    <source>
        <dbReference type="SMART" id="SM00478"/>
    </source>
</evidence>
<comment type="similarity">
    <text evidence="3 14">Belongs to the Nth/MutY family.</text>
</comment>
<dbReference type="InterPro" id="IPR029119">
    <property type="entry name" value="MutY_C"/>
</dbReference>
<dbReference type="InterPro" id="IPR023170">
    <property type="entry name" value="HhH_base_excis_C"/>
</dbReference>
<evidence type="ECO:0000256" key="5">
    <source>
        <dbReference type="ARBA" id="ARBA00022023"/>
    </source>
</evidence>
<keyword evidence="8 14" id="KW-0227">DNA damage</keyword>
<dbReference type="GO" id="GO:0006284">
    <property type="term" value="P:base-excision repair"/>
    <property type="evidence" value="ECO:0007669"/>
    <property type="project" value="UniProtKB-UniRule"/>
</dbReference>
<evidence type="ECO:0000256" key="13">
    <source>
        <dbReference type="ARBA" id="ARBA00023295"/>
    </source>
</evidence>
<protein>
    <recommendedName>
        <fullName evidence="5 14">Adenine DNA glycosylase</fullName>
        <ecNumber evidence="4 14">3.2.2.31</ecNumber>
    </recommendedName>
</protein>
<keyword evidence="9" id="KW-0378">Hydrolase</keyword>
<dbReference type="Gene3D" id="3.90.79.10">
    <property type="entry name" value="Nucleoside Triphosphate Pyrophosphohydrolase"/>
    <property type="match status" value="1"/>
</dbReference>
<proteinExistence type="inferred from homology"/>
<evidence type="ECO:0000256" key="4">
    <source>
        <dbReference type="ARBA" id="ARBA00012045"/>
    </source>
</evidence>
<dbReference type="GO" id="GO:0000701">
    <property type="term" value="F:purine-specific mismatch base pair DNA N-glycosylase activity"/>
    <property type="evidence" value="ECO:0007669"/>
    <property type="project" value="UniProtKB-EC"/>
</dbReference>
<evidence type="ECO:0000256" key="10">
    <source>
        <dbReference type="ARBA" id="ARBA00023004"/>
    </source>
</evidence>
<dbReference type="FunFam" id="1.10.1670.10:FF:000002">
    <property type="entry name" value="Adenine DNA glycosylase"/>
    <property type="match status" value="1"/>
</dbReference>
<name>A0A7V1LNT8_CALAY</name>
<dbReference type="EMBL" id="DRLD01000322">
    <property type="protein sequence ID" value="HED11320.1"/>
    <property type="molecule type" value="Genomic_DNA"/>
</dbReference>
<evidence type="ECO:0000256" key="14">
    <source>
        <dbReference type="RuleBase" id="RU365096"/>
    </source>
</evidence>
<reference evidence="16" key="1">
    <citation type="journal article" date="2020" name="mSystems">
        <title>Genome- and Community-Level Interaction Insights into Carbon Utilization and Element Cycling Functions of Hydrothermarchaeota in Hydrothermal Sediment.</title>
        <authorList>
            <person name="Zhou Z."/>
            <person name="Liu Y."/>
            <person name="Xu W."/>
            <person name="Pan J."/>
            <person name="Luo Z.H."/>
            <person name="Li M."/>
        </authorList>
    </citation>
    <scope>NUCLEOTIDE SEQUENCE [LARGE SCALE GENOMIC DNA]</scope>
    <source>
        <strain evidence="16">HyVt-456</strain>
    </source>
</reference>
<dbReference type="GO" id="GO:0046872">
    <property type="term" value="F:metal ion binding"/>
    <property type="evidence" value="ECO:0007669"/>
    <property type="project" value="UniProtKB-UniRule"/>
</dbReference>
<dbReference type="SUPFAM" id="SSF55811">
    <property type="entry name" value="Nudix"/>
    <property type="match status" value="1"/>
</dbReference>
<comment type="catalytic activity">
    <reaction evidence="1 14">
        <text>Hydrolyzes free adenine bases from 7,8-dihydro-8-oxoguanine:adenine mismatched double-stranded DNA, leaving an apurinic site.</text>
        <dbReference type="EC" id="3.2.2.31"/>
    </reaction>
</comment>
<dbReference type="SUPFAM" id="SSF48150">
    <property type="entry name" value="DNA-glycosylase"/>
    <property type="match status" value="1"/>
</dbReference>
<dbReference type="PANTHER" id="PTHR42944:SF1">
    <property type="entry name" value="ADENINE DNA GLYCOSYLASE"/>
    <property type="match status" value="1"/>
</dbReference>
<dbReference type="Pfam" id="PF14815">
    <property type="entry name" value="NUDIX_4"/>
    <property type="match status" value="1"/>
</dbReference>
<keyword evidence="13 14" id="KW-0326">Glycosidase</keyword>
<evidence type="ECO:0000256" key="7">
    <source>
        <dbReference type="ARBA" id="ARBA00022723"/>
    </source>
</evidence>
<dbReference type="InterPro" id="IPR003651">
    <property type="entry name" value="Endonuclease3_FeS-loop_motif"/>
</dbReference>
<dbReference type="GO" id="GO:0051539">
    <property type="term" value="F:4 iron, 4 sulfur cluster binding"/>
    <property type="evidence" value="ECO:0007669"/>
    <property type="project" value="UniProtKB-UniRule"/>
</dbReference>
<dbReference type="Proteomes" id="UP000886005">
    <property type="component" value="Unassembled WGS sequence"/>
</dbReference>
<dbReference type="CDD" id="cd00056">
    <property type="entry name" value="ENDO3c"/>
    <property type="match status" value="1"/>
</dbReference>
<feature type="domain" description="HhH-GPD" evidence="15">
    <location>
        <begin position="47"/>
        <end position="198"/>
    </location>
</feature>
<evidence type="ECO:0000256" key="2">
    <source>
        <dbReference type="ARBA" id="ARBA00002933"/>
    </source>
</evidence>
<comment type="function">
    <text evidence="2">Adenine glycosylase active on G-A mispairs. MutY also corrects error-prone DNA synthesis past GO lesions which are due to the oxidatively damaged form of guanine: 7,8-dihydro-8-oxoguanine (8-oxo-dGTP).</text>
</comment>
<keyword evidence="12" id="KW-0234">DNA repair</keyword>
<keyword evidence="11" id="KW-0411">Iron-sulfur</keyword>
<evidence type="ECO:0000256" key="9">
    <source>
        <dbReference type="ARBA" id="ARBA00022801"/>
    </source>
</evidence>
<evidence type="ECO:0000256" key="1">
    <source>
        <dbReference type="ARBA" id="ARBA00000843"/>
    </source>
</evidence>
<keyword evidence="10 14" id="KW-0408">Iron</keyword>
<dbReference type="CDD" id="cd03431">
    <property type="entry name" value="NUDIX_DNA_Glycosylase_C-MutY"/>
    <property type="match status" value="1"/>
</dbReference>
<evidence type="ECO:0000256" key="3">
    <source>
        <dbReference type="ARBA" id="ARBA00008343"/>
    </source>
</evidence>
<dbReference type="GO" id="GO:0034039">
    <property type="term" value="F:8-oxo-7,8-dihydroguanine DNA N-glycosylase activity"/>
    <property type="evidence" value="ECO:0007669"/>
    <property type="project" value="TreeGrafter"/>
</dbReference>
<dbReference type="GO" id="GO:0032357">
    <property type="term" value="F:oxidized purine DNA binding"/>
    <property type="evidence" value="ECO:0007669"/>
    <property type="project" value="TreeGrafter"/>
</dbReference>
<evidence type="ECO:0000256" key="6">
    <source>
        <dbReference type="ARBA" id="ARBA00022485"/>
    </source>
</evidence>
<evidence type="ECO:0000256" key="12">
    <source>
        <dbReference type="ARBA" id="ARBA00023204"/>
    </source>
</evidence>
<evidence type="ECO:0000256" key="8">
    <source>
        <dbReference type="ARBA" id="ARBA00022763"/>
    </source>
</evidence>
<dbReference type="Gene3D" id="1.10.1670.10">
    <property type="entry name" value="Helix-hairpin-Helix base-excision DNA repair enzymes (C-terminal)"/>
    <property type="match status" value="1"/>
</dbReference>
<organism evidence="16">
    <name type="scientific">Caldithrix abyssi</name>
    <dbReference type="NCBI Taxonomy" id="187145"/>
    <lineage>
        <taxon>Bacteria</taxon>
        <taxon>Pseudomonadati</taxon>
        <taxon>Calditrichota</taxon>
        <taxon>Calditrichia</taxon>
        <taxon>Calditrichales</taxon>
        <taxon>Calditrichaceae</taxon>
        <taxon>Caldithrix</taxon>
    </lineage>
</organism>